<dbReference type="SUPFAM" id="SSF103481">
    <property type="entry name" value="Multidrug resistance efflux transporter EmrE"/>
    <property type="match status" value="2"/>
</dbReference>
<dbReference type="PANTHER" id="PTHR42920">
    <property type="entry name" value="OS03G0707200 PROTEIN-RELATED"/>
    <property type="match status" value="1"/>
</dbReference>
<dbReference type="OrthoDB" id="9804865at2"/>
<sequence length="294" mass="31852">MNRLSFHRGHFALLVTAALFGSTFIFQRHSAAVVSATLFTAWRLPVSTAFLAFFFALRRQPAWGHWARDGIVCGILLYLGMYSQQWGLAHTTAGKAGFITSLYVVLVPLLGLVTGERLHKSLLTAIILVFAGICCLAGIQSDDKALSWNIGDSVTLACACIWALYVIYTGIAVRRSDALALTTMQMFVATLIALPIAITSDGIPALLDPARLYYSRWDIFYAGVVSSGLAFFLQAWGQRSVAATPAAIILSLESVFALLAGWLWLNETVTPLMLTGCALLFAAMVIAQKAPDKP</sequence>
<organism evidence="8 9">
    <name type="scientific">Cardiobacterium valvarum</name>
    <dbReference type="NCBI Taxonomy" id="194702"/>
    <lineage>
        <taxon>Bacteria</taxon>
        <taxon>Pseudomonadati</taxon>
        <taxon>Pseudomonadota</taxon>
        <taxon>Gammaproteobacteria</taxon>
        <taxon>Cardiobacteriales</taxon>
        <taxon>Cardiobacteriaceae</taxon>
        <taxon>Cardiobacterium</taxon>
    </lineage>
</organism>
<evidence type="ECO:0000313" key="9">
    <source>
        <dbReference type="Proteomes" id="UP000254572"/>
    </source>
</evidence>
<dbReference type="Pfam" id="PF00892">
    <property type="entry name" value="EamA"/>
    <property type="match status" value="2"/>
</dbReference>
<gene>
    <name evidence="8" type="ORF">NCTC13294_00327</name>
</gene>
<feature type="transmembrane region" description="Helical" evidence="6">
    <location>
        <begin position="96"/>
        <end position="115"/>
    </location>
</feature>
<proteinExistence type="predicted"/>
<comment type="subcellular location">
    <subcellularLocation>
        <location evidence="1">Cell membrane</location>
        <topology evidence="1">Multi-pass membrane protein</topology>
    </subcellularLocation>
</comment>
<evidence type="ECO:0000256" key="1">
    <source>
        <dbReference type="ARBA" id="ARBA00004651"/>
    </source>
</evidence>
<keyword evidence="4 6" id="KW-1133">Transmembrane helix</keyword>
<keyword evidence="3 6" id="KW-0812">Transmembrane</keyword>
<evidence type="ECO:0000256" key="6">
    <source>
        <dbReference type="SAM" id="Phobius"/>
    </source>
</evidence>
<evidence type="ECO:0000313" key="8">
    <source>
        <dbReference type="EMBL" id="SUX18670.1"/>
    </source>
</evidence>
<feature type="transmembrane region" description="Helical" evidence="6">
    <location>
        <begin position="153"/>
        <end position="171"/>
    </location>
</feature>
<feature type="transmembrane region" description="Helical" evidence="6">
    <location>
        <begin position="271"/>
        <end position="287"/>
    </location>
</feature>
<feature type="transmembrane region" description="Helical" evidence="6">
    <location>
        <begin position="243"/>
        <end position="265"/>
    </location>
</feature>
<dbReference type="PANTHER" id="PTHR42920:SF5">
    <property type="entry name" value="EAMA DOMAIN-CONTAINING PROTEIN"/>
    <property type="match status" value="1"/>
</dbReference>
<keyword evidence="2" id="KW-1003">Cell membrane</keyword>
<evidence type="ECO:0000256" key="2">
    <source>
        <dbReference type="ARBA" id="ARBA00022475"/>
    </source>
</evidence>
<feature type="domain" description="EamA" evidence="7">
    <location>
        <begin position="8"/>
        <end position="136"/>
    </location>
</feature>
<dbReference type="InterPro" id="IPR000620">
    <property type="entry name" value="EamA_dom"/>
</dbReference>
<accession>A0A381DZD7</accession>
<dbReference type="EMBL" id="UFUW01000001">
    <property type="protein sequence ID" value="SUX18670.1"/>
    <property type="molecule type" value="Genomic_DNA"/>
</dbReference>
<evidence type="ECO:0000259" key="7">
    <source>
        <dbReference type="Pfam" id="PF00892"/>
    </source>
</evidence>
<evidence type="ECO:0000256" key="4">
    <source>
        <dbReference type="ARBA" id="ARBA00022989"/>
    </source>
</evidence>
<name>A0A381DZD7_9GAMM</name>
<protein>
    <submittedName>
        <fullName evidence="8">Predicted permease, DMT superfamily</fullName>
    </submittedName>
</protein>
<feature type="transmembrane region" description="Helical" evidence="6">
    <location>
        <begin position="122"/>
        <end position="141"/>
    </location>
</feature>
<feature type="transmembrane region" description="Helical" evidence="6">
    <location>
        <begin position="178"/>
        <end position="199"/>
    </location>
</feature>
<dbReference type="AlphaFoldDB" id="A0A381DZD7"/>
<feature type="domain" description="EamA" evidence="7">
    <location>
        <begin position="150"/>
        <end position="286"/>
    </location>
</feature>
<feature type="transmembrane region" description="Helical" evidence="6">
    <location>
        <begin position="219"/>
        <end position="236"/>
    </location>
</feature>
<keyword evidence="9" id="KW-1185">Reference proteome</keyword>
<dbReference type="GO" id="GO:0005886">
    <property type="term" value="C:plasma membrane"/>
    <property type="evidence" value="ECO:0007669"/>
    <property type="project" value="UniProtKB-SubCell"/>
</dbReference>
<dbReference type="Proteomes" id="UP000254572">
    <property type="component" value="Unassembled WGS sequence"/>
</dbReference>
<reference evidence="8 9" key="1">
    <citation type="submission" date="2018-06" db="EMBL/GenBank/DDBJ databases">
        <authorList>
            <consortium name="Pathogen Informatics"/>
            <person name="Doyle S."/>
        </authorList>
    </citation>
    <scope>NUCLEOTIDE SEQUENCE [LARGE SCALE GENOMIC DNA]</scope>
    <source>
        <strain evidence="8 9">NCTC13294</strain>
    </source>
</reference>
<evidence type="ECO:0000256" key="5">
    <source>
        <dbReference type="ARBA" id="ARBA00023136"/>
    </source>
</evidence>
<feature type="transmembrane region" description="Helical" evidence="6">
    <location>
        <begin position="66"/>
        <end position="84"/>
    </location>
</feature>
<dbReference type="InterPro" id="IPR037185">
    <property type="entry name" value="EmrE-like"/>
</dbReference>
<dbReference type="InterPro" id="IPR051258">
    <property type="entry name" value="Diverse_Substrate_Transporter"/>
</dbReference>
<feature type="transmembrane region" description="Helical" evidence="6">
    <location>
        <begin position="40"/>
        <end position="57"/>
    </location>
</feature>
<keyword evidence="5 6" id="KW-0472">Membrane</keyword>
<evidence type="ECO:0000256" key="3">
    <source>
        <dbReference type="ARBA" id="ARBA00022692"/>
    </source>
</evidence>
<dbReference type="RefSeq" id="WP_115610642.1">
    <property type="nucleotide sequence ID" value="NZ_JBHLZC010000001.1"/>
</dbReference>